<keyword evidence="3" id="KW-1185">Reference proteome</keyword>
<dbReference type="Proteomes" id="UP000749646">
    <property type="component" value="Unassembled WGS sequence"/>
</dbReference>
<dbReference type="AlphaFoldDB" id="A0A9P6M8R7"/>
<dbReference type="Pfam" id="PF06522">
    <property type="entry name" value="B12D"/>
    <property type="match status" value="1"/>
</dbReference>
<reference evidence="2" key="1">
    <citation type="journal article" date="2020" name="Fungal Divers.">
        <title>Resolving the Mortierellaceae phylogeny through synthesis of multi-gene phylogenetics and phylogenomics.</title>
        <authorList>
            <person name="Vandepol N."/>
            <person name="Liber J."/>
            <person name="Desiro A."/>
            <person name="Na H."/>
            <person name="Kennedy M."/>
            <person name="Barry K."/>
            <person name="Grigoriev I.V."/>
            <person name="Miller A.N."/>
            <person name="O'Donnell K."/>
            <person name="Stajich J.E."/>
            <person name="Bonito G."/>
        </authorList>
    </citation>
    <scope>NUCLEOTIDE SEQUENCE</scope>
    <source>
        <strain evidence="2">MES-2147</strain>
    </source>
</reference>
<evidence type="ECO:0000256" key="1">
    <source>
        <dbReference type="SAM" id="Phobius"/>
    </source>
</evidence>
<keyword evidence="1" id="KW-0472">Membrane</keyword>
<protein>
    <submittedName>
        <fullName evidence="2">Uncharacterized protein</fullName>
    </submittedName>
</protein>
<proteinExistence type="predicted"/>
<dbReference type="InterPro" id="IPR010530">
    <property type="entry name" value="B12D"/>
</dbReference>
<dbReference type="OrthoDB" id="2319502at2759"/>
<evidence type="ECO:0000313" key="3">
    <source>
        <dbReference type="Proteomes" id="UP000749646"/>
    </source>
</evidence>
<dbReference type="EMBL" id="JAAAHW010003810">
    <property type="protein sequence ID" value="KAF9980654.1"/>
    <property type="molecule type" value="Genomic_DNA"/>
</dbReference>
<feature type="transmembrane region" description="Helical" evidence="1">
    <location>
        <begin position="47"/>
        <end position="66"/>
    </location>
</feature>
<sequence>MGDQSDRVSVTMFGSPYKKHRASDANNTMLAEFLRQSMRGMKAPTEVYPLLTVVTGASLGGTYMGFRKLVTDPHLRRNATRRQE</sequence>
<keyword evidence="1" id="KW-1133">Transmembrane helix</keyword>
<name>A0A9P6M8R7_9FUNG</name>
<accession>A0A9P6M8R7</accession>
<comment type="caution">
    <text evidence="2">The sequence shown here is derived from an EMBL/GenBank/DDBJ whole genome shotgun (WGS) entry which is preliminary data.</text>
</comment>
<gene>
    <name evidence="2" type="ORF">BGZ65_004833</name>
</gene>
<organism evidence="2 3">
    <name type="scientific">Modicella reniformis</name>
    <dbReference type="NCBI Taxonomy" id="1440133"/>
    <lineage>
        <taxon>Eukaryota</taxon>
        <taxon>Fungi</taxon>
        <taxon>Fungi incertae sedis</taxon>
        <taxon>Mucoromycota</taxon>
        <taxon>Mortierellomycotina</taxon>
        <taxon>Mortierellomycetes</taxon>
        <taxon>Mortierellales</taxon>
        <taxon>Mortierellaceae</taxon>
        <taxon>Modicella</taxon>
    </lineage>
</organism>
<keyword evidence="1" id="KW-0812">Transmembrane</keyword>
<evidence type="ECO:0000313" key="2">
    <source>
        <dbReference type="EMBL" id="KAF9980654.1"/>
    </source>
</evidence>